<evidence type="ECO:0000313" key="2">
    <source>
        <dbReference type="Proteomes" id="UP000502260"/>
    </source>
</evidence>
<organism evidence="1 2">
    <name type="scientific">Sulfurimicrobium lacus</name>
    <dbReference type="NCBI Taxonomy" id="2715678"/>
    <lineage>
        <taxon>Bacteria</taxon>
        <taxon>Pseudomonadati</taxon>
        <taxon>Pseudomonadota</taxon>
        <taxon>Betaproteobacteria</taxon>
        <taxon>Nitrosomonadales</taxon>
        <taxon>Sulfuricellaceae</taxon>
        <taxon>Sulfurimicrobium</taxon>
    </lineage>
</organism>
<evidence type="ECO:0008006" key="3">
    <source>
        <dbReference type="Google" id="ProtNLM"/>
    </source>
</evidence>
<dbReference type="RefSeq" id="WP_173061003.1">
    <property type="nucleotide sequence ID" value="NZ_AP022853.1"/>
</dbReference>
<keyword evidence="2" id="KW-1185">Reference proteome</keyword>
<dbReference type="Proteomes" id="UP000502260">
    <property type="component" value="Chromosome"/>
</dbReference>
<dbReference type="KEGG" id="slac:SKTS_08990"/>
<name>A0A6F8V854_9PROT</name>
<sequence>MIEEWKRELPSEQAALACPPLCFERFSEPEARAEKVLGYDAGGEVCYYRHAYSLTESFLDADDLTCESEVFYETVTAWRLADRRWLTCLRQGGEQGLCGDRLRPPSYAMADERPR</sequence>
<dbReference type="AlphaFoldDB" id="A0A6F8V854"/>
<protein>
    <recommendedName>
        <fullName evidence="3">DUF4440 domain-containing protein</fullName>
    </recommendedName>
</protein>
<reference evidence="2" key="1">
    <citation type="submission" date="2020-03" db="EMBL/GenBank/DDBJ databases">
        <title>Complete genome sequence of sulfur-oxidizing bacterium skT11.</title>
        <authorList>
            <person name="Kanda M."/>
            <person name="Kojima H."/>
            <person name="Fukui M."/>
        </authorList>
    </citation>
    <scope>NUCLEOTIDE SEQUENCE [LARGE SCALE GENOMIC DNA]</scope>
    <source>
        <strain evidence="2">skT11</strain>
    </source>
</reference>
<gene>
    <name evidence="1" type="ORF">SKTS_08990</name>
</gene>
<evidence type="ECO:0000313" key="1">
    <source>
        <dbReference type="EMBL" id="BCB26013.1"/>
    </source>
</evidence>
<proteinExistence type="predicted"/>
<accession>A0A6F8V854</accession>
<dbReference type="EMBL" id="AP022853">
    <property type="protein sequence ID" value="BCB26013.1"/>
    <property type="molecule type" value="Genomic_DNA"/>
</dbReference>